<accession>A0AAV5QJ67</accession>
<proteinExistence type="predicted"/>
<keyword evidence="3" id="KW-1185">Reference proteome</keyword>
<sequence>MAFLPDGEYDIKISPQILSKFPSASTNTPSPSTHHNLFQLKFSKYPAELLANAKFELYPRQSDIPVDSNAAGPSGVPGTAVAGGGSGSYMLATSSTTNNKELISEATALRAKESEYILVLNNDNALELCPLESIVRANKPRSTKKNVQELNDLRELYTGTKNETVPPKKEKRATKKLKAPSEPLPVSIQSSSTKTRGGRAGNKWDNLNFEKQKTKTKKEPMVAVIPTNVDDDDELNFDNFDQFNDDLSYANVEEPDPEPEPEPEPVHVARSSVASKKLPEVIATTEDGGADASFEDELEDELEQVFGDDDELDDINIDSDRHLNGNGDDGDEDAEFSEFEIDENPMGGQHTDIKSSITTDSGDVSKNTKGPMSLRDLVGVGGDDEDEDDFSEEE</sequence>
<feature type="region of interest" description="Disordered" evidence="1">
    <location>
        <begin position="248"/>
        <end position="293"/>
    </location>
</feature>
<name>A0AAV5QJ67_9ASCO</name>
<dbReference type="RefSeq" id="XP_064851469.1">
    <property type="nucleotide sequence ID" value="XM_064995397.1"/>
</dbReference>
<organism evidence="2 3">
    <name type="scientific">Saccharomycopsis crataegensis</name>
    <dbReference type="NCBI Taxonomy" id="43959"/>
    <lineage>
        <taxon>Eukaryota</taxon>
        <taxon>Fungi</taxon>
        <taxon>Dikarya</taxon>
        <taxon>Ascomycota</taxon>
        <taxon>Saccharomycotina</taxon>
        <taxon>Saccharomycetes</taxon>
        <taxon>Saccharomycopsidaceae</taxon>
        <taxon>Saccharomycopsis</taxon>
    </lineage>
</organism>
<feature type="compositionally biased region" description="Basic residues" evidence="1">
    <location>
        <begin position="169"/>
        <end position="178"/>
    </location>
</feature>
<evidence type="ECO:0000313" key="2">
    <source>
        <dbReference type="EMBL" id="GMM34469.1"/>
    </source>
</evidence>
<evidence type="ECO:0000256" key="1">
    <source>
        <dbReference type="SAM" id="MobiDB-lite"/>
    </source>
</evidence>
<comment type="caution">
    <text evidence="2">The sequence shown here is derived from an EMBL/GenBank/DDBJ whole genome shotgun (WGS) entry which is preliminary data.</text>
</comment>
<evidence type="ECO:0000313" key="3">
    <source>
        <dbReference type="Proteomes" id="UP001360560"/>
    </source>
</evidence>
<dbReference type="GeneID" id="90072448"/>
<feature type="region of interest" description="Disordered" evidence="1">
    <location>
        <begin position="308"/>
        <end position="394"/>
    </location>
</feature>
<feature type="compositionally biased region" description="Acidic residues" evidence="1">
    <location>
        <begin position="308"/>
        <end position="317"/>
    </location>
</feature>
<evidence type="ECO:0008006" key="4">
    <source>
        <dbReference type="Google" id="ProtNLM"/>
    </source>
</evidence>
<feature type="compositionally biased region" description="Polar residues" evidence="1">
    <location>
        <begin position="354"/>
        <end position="370"/>
    </location>
</feature>
<dbReference type="Proteomes" id="UP001360560">
    <property type="component" value="Unassembled WGS sequence"/>
</dbReference>
<gene>
    <name evidence="2" type="ORF">DASC09_017940</name>
</gene>
<feature type="compositionally biased region" description="Acidic residues" evidence="1">
    <location>
        <begin position="382"/>
        <end position="394"/>
    </location>
</feature>
<dbReference type="EMBL" id="BTFZ01000002">
    <property type="protein sequence ID" value="GMM34469.1"/>
    <property type="molecule type" value="Genomic_DNA"/>
</dbReference>
<dbReference type="AlphaFoldDB" id="A0AAV5QJ67"/>
<reference evidence="2 3" key="1">
    <citation type="journal article" date="2023" name="Elife">
        <title>Identification of key yeast species and microbe-microbe interactions impacting larval growth of Drosophila in the wild.</title>
        <authorList>
            <person name="Mure A."/>
            <person name="Sugiura Y."/>
            <person name="Maeda R."/>
            <person name="Honda K."/>
            <person name="Sakurai N."/>
            <person name="Takahashi Y."/>
            <person name="Watada M."/>
            <person name="Katoh T."/>
            <person name="Gotoh A."/>
            <person name="Gotoh Y."/>
            <person name="Taniguchi I."/>
            <person name="Nakamura K."/>
            <person name="Hayashi T."/>
            <person name="Katayama T."/>
            <person name="Uemura T."/>
            <person name="Hattori Y."/>
        </authorList>
    </citation>
    <scope>NUCLEOTIDE SEQUENCE [LARGE SCALE GENOMIC DNA]</scope>
    <source>
        <strain evidence="2 3">SC-9</strain>
    </source>
</reference>
<feature type="compositionally biased region" description="Acidic residues" evidence="1">
    <location>
        <begin position="253"/>
        <end position="263"/>
    </location>
</feature>
<feature type="compositionally biased region" description="Acidic residues" evidence="1">
    <location>
        <begin position="328"/>
        <end position="343"/>
    </location>
</feature>
<protein>
    <recommendedName>
        <fullName evidence="4">Transcription elongation factor Eaf N-terminal domain-containing protein</fullName>
    </recommendedName>
</protein>
<feature type="region of interest" description="Disordered" evidence="1">
    <location>
        <begin position="159"/>
        <end position="204"/>
    </location>
</feature>